<dbReference type="PANTHER" id="PTHR46566">
    <property type="entry name" value="1-PHOSPHOFRUCTOKINASE-RELATED"/>
    <property type="match status" value="1"/>
</dbReference>
<dbReference type="EC" id="2.7.1.56" evidence="2 11"/>
<evidence type="ECO:0000256" key="5">
    <source>
        <dbReference type="ARBA" id="ARBA00022741"/>
    </source>
</evidence>
<evidence type="ECO:0000256" key="4">
    <source>
        <dbReference type="ARBA" id="ARBA00022679"/>
    </source>
</evidence>
<dbReference type="PROSITE" id="PS00584">
    <property type="entry name" value="PFKB_KINASES_2"/>
    <property type="match status" value="1"/>
</dbReference>
<evidence type="ECO:0000256" key="7">
    <source>
        <dbReference type="ARBA" id="ARBA00022840"/>
    </source>
</evidence>
<dbReference type="FunFam" id="3.40.1190.20:FF:000001">
    <property type="entry name" value="Phosphofructokinase"/>
    <property type="match status" value="1"/>
</dbReference>
<dbReference type="GO" id="GO:0016052">
    <property type="term" value="P:carbohydrate catabolic process"/>
    <property type="evidence" value="ECO:0007669"/>
    <property type="project" value="UniProtKB-ARBA"/>
</dbReference>
<dbReference type="SUPFAM" id="SSF53613">
    <property type="entry name" value="Ribokinase-like"/>
    <property type="match status" value="1"/>
</dbReference>
<comment type="catalytic activity">
    <reaction evidence="9 11">
        <text>beta-D-fructose 1-phosphate + ATP = beta-D-fructose 1,6-bisphosphate + ADP + H(+)</text>
        <dbReference type="Rhea" id="RHEA:14213"/>
        <dbReference type="ChEBI" id="CHEBI:15378"/>
        <dbReference type="ChEBI" id="CHEBI:30616"/>
        <dbReference type="ChEBI" id="CHEBI:32966"/>
        <dbReference type="ChEBI" id="CHEBI:138881"/>
        <dbReference type="ChEBI" id="CHEBI:456216"/>
        <dbReference type="EC" id="2.7.1.56"/>
    </reaction>
</comment>
<evidence type="ECO:0000313" key="13">
    <source>
        <dbReference type="EMBL" id="KPJ68784.1"/>
    </source>
</evidence>
<dbReference type="InterPro" id="IPR011611">
    <property type="entry name" value="PfkB_dom"/>
</dbReference>
<evidence type="ECO:0000259" key="12">
    <source>
        <dbReference type="Pfam" id="PF00294"/>
    </source>
</evidence>
<dbReference type="PIRSF" id="PIRSF000535">
    <property type="entry name" value="1PFK/6PFK/LacC"/>
    <property type="match status" value="1"/>
</dbReference>
<comment type="caution">
    <text evidence="13">The sequence shown here is derived from an EMBL/GenBank/DDBJ whole genome shotgun (WGS) entry which is preliminary data.</text>
</comment>
<evidence type="ECO:0000256" key="8">
    <source>
        <dbReference type="ARBA" id="ARBA00032802"/>
    </source>
</evidence>
<keyword evidence="7 11" id="KW-0067">ATP-binding</keyword>
<evidence type="ECO:0000256" key="2">
    <source>
        <dbReference type="ARBA" id="ARBA00012131"/>
    </source>
</evidence>
<protein>
    <recommendedName>
        <fullName evidence="3 11">1-phosphofructokinase</fullName>
        <shortName evidence="11">Fru1PK</shortName>
        <ecNumber evidence="2 11">2.7.1.56</ecNumber>
    </recommendedName>
    <alternativeName>
        <fullName evidence="8 11">Fructose 1-phosphate kinase</fullName>
    </alternativeName>
</protein>
<accession>A0A0S7Y234</accession>
<proteinExistence type="inferred from homology"/>
<dbReference type="GO" id="GO:0005524">
    <property type="term" value="F:ATP binding"/>
    <property type="evidence" value="ECO:0007669"/>
    <property type="project" value="UniProtKB-UniRule"/>
</dbReference>
<dbReference type="InterPro" id="IPR022463">
    <property type="entry name" value="1-PFruKinase"/>
</dbReference>
<evidence type="ECO:0000256" key="3">
    <source>
        <dbReference type="ARBA" id="ARBA00013596"/>
    </source>
</evidence>
<dbReference type="GO" id="GO:0005829">
    <property type="term" value="C:cytosol"/>
    <property type="evidence" value="ECO:0007669"/>
    <property type="project" value="TreeGrafter"/>
</dbReference>
<dbReference type="GO" id="GO:0044281">
    <property type="term" value="P:small molecule metabolic process"/>
    <property type="evidence" value="ECO:0007669"/>
    <property type="project" value="UniProtKB-ARBA"/>
</dbReference>
<dbReference type="CDD" id="cd01164">
    <property type="entry name" value="FruK_PfkB_like"/>
    <property type="match status" value="1"/>
</dbReference>
<keyword evidence="4 10" id="KW-0808">Transferase</keyword>
<evidence type="ECO:0000256" key="11">
    <source>
        <dbReference type="RuleBase" id="RU369061"/>
    </source>
</evidence>
<evidence type="ECO:0000256" key="10">
    <source>
        <dbReference type="PIRNR" id="PIRNR000535"/>
    </source>
</evidence>
<dbReference type="Proteomes" id="UP000051861">
    <property type="component" value="Unassembled WGS sequence"/>
</dbReference>
<keyword evidence="5 11" id="KW-0547">Nucleotide-binding</keyword>
<evidence type="ECO:0000256" key="9">
    <source>
        <dbReference type="ARBA" id="ARBA00047745"/>
    </source>
</evidence>
<dbReference type="NCBIfam" id="TIGR03828">
    <property type="entry name" value="pfkB"/>
    <property type="match status" value="1"/>
</dbReference>
<evidence type="ECO:0000256" key="1">
    <source>
        <dbReference type="ARBA" id="ARBA00010688"/>
    </source>
</evidence>
<keyword evidence="6 11" id="KW-0418">Kinase</keyword>
<reference evidence="13 14" key="1">
    <citation type="journal article" date="2015" name="Microbiome">
        <title>Genomic resolution of linkages in carbon, nitrogen, and sulfur cycling among widespread estuary sediment bacteria.</title>
        <authorList>
            <person name="Baker B.J."/>
            <person name="Lazar C.S."/>
            <person name="Teske A.P."/>
            <person name="Dick G.J."/>
        </authorList>
    </citation>
    <scope>NUCLEOTIDE SEQUENCE [LARGE SCALE GENOMIC DNA]</scope>
    <source>
        <strain evidence="13">DG_54_3</strain>
    </source>
</reference>
<organism evidence="13 14">
    <name type="scientific">candidate division WOR-1 bacterium DG_54_3</name>
    <dbReference type="NCBI Taxonomy" id="1703775"/>
    <lineage>
        <taxon>Bacteria</taxon>
        <taxon>Bacillati</taxon>
        <taxon>Saganbacteria</taxon>
    </lineage>
</organism>
<dbReference type="Pfam" id="PF00294">
    <property type="entry name" value="PfkB"/>
    <property type="match status" value="1"/>
</dbReference>
<dbReference type="NCBIfam" id="TIGR03168">
    <property type="entry name" value="1-PFK"/>
    <property type="match status" value="1"/>
</dbReference>
<feature type="domain" description="Carbohydrate kinase PfkB" evidence="12">
    <location>
        <begin position="14"/>
        <end position="293"/>
    </location>
</feature>
<comment type="function">
    <text evidence="11">Catalyzes the ATP-dependent phosphorylation of fructose-l-phosphate to fructose-l,6-bisphosphate.</text>
</comment>
<dbReference type="PATRIC" id="fig|1703775.3.peg.1972"/>
<dbReference type="EMBL" id="LIZX01000040">
    <property type="protein sequence ID" value="KPJ68784.1"/>
    <property type="molecule type" value="Genomic_DNA"/>
</dbReference>
<comment type="similarity">
    <text evidence="1 11">Belongs to the carbohydrate kinase PfkB family.</text>
</comment>
<sequence>MIYTVTLNPALDRTLWVEKIRADDSNRIEREEKYAGGKGIDVSKVLTHLGIKNKALGFVGGFAGEELEGLLVNQGISCDFIPISGETRTDIIVYDIGTKSQTEFNAQGPMIQPYELMKIVHKIERIEHASIIVVSGSLPAGVHPEIYRRIIEISRAKGAKVFLDTDGEALKVGIQGLPDVIKPNIHELSRLVSEDLKEMNEITSAARNVLAQGVDTVLVSLGAQGMLLVSHKEQYHAVPPRVDVINTVGAGDSAVAGFVYGMIKGKDLRDSLIFAVAAGTATTLRPGTALCEEEDFLKLVPQIKVQTLAAS</sequence>
<evidence type="ECO:0000313" key="14">
    <source>
        <dbReference type="Proteomes" id="UP000051861"/>
    </source>
</evidence>
<dbReference type="PANTHER" id="PTHR46566:SF2">
    <property type="entry name" value="ATP-DEPENDENT 6-PHOSPHOFRUCTOKINASE ISOZYME 2"/>
    <property type="match status" value="1"/>
</dbReference>
<dbReference type="InterPro" id="IPR002173">
    <property type="entry name" value="Carboh/pur_kinase_PfkB_CS"/>
</dbReference>
<dbReference type="InterPro" id="IPR017583">
    <property type="entry name" value="Tagatose/fructose_Pkinase"/>
</dbReference>
<name>A0A0S7Y234_UNCSA</name>
<dbReference type="GO" id="GO:0008662">
    <property type="term" value="F:1-phosphofructokinase activity"/>
    <property type="evidence" value="ECO:0007669"/>
    <property type="project" value="UniProtKB-UniRule"/>
</dbReference>
<dbReference type="InterPro" id="IPR029056">
    <property type="entry name" value="Ribokinase-like"/>
</dbReference>
<dbReference type="Gene3D" id="3.40.1190.20">
    <property type="match status" value="1"/>
</dbReference>
<gene>
    <name evidence="13" type="ORF">AMJ44_05485</name>
</gene>
<evidence type="ECO:0000256" key="6">
    <source>
        <dbReference type="ARBA" id="ARBA00022777"/>
    </source>
</evidence>
<dbReference type="AlphaFoldDB" id="A0A0S7Y234"/>